<dbReference type="GO" id="GO:0016853">
    <property type="term" value="F:isomerase activity"/>
    <property type="evidence" value="ECO:0007669"/>
    <property type="project" value="UniProtKB-KW"/>
</dbReference>
<dbReference type="InterPro" id="IPR014710">
    <property type="entry name" value="RmlC-like_jellyroll"/>
</dbReference>
<reference evidence="6 7" key="1">
    <citation type="submission" date="2020-08" db="EMBL/GenBank/DDBJ databases">
        <title>Genomic Encyclopedia of Type Strains, Phase IV (KMG-IV): sequencing the most valuable type-strain genomes for metagenomic binning, comparative biology and taxonomic classification.</title>
        <authorList>
            <person name="Goeker M."/>
        </authorList>
    </citation>
    <scope>NUCLEOTIDE SEQUENCE [LARGE SCALE GENOMIC DNA]</scope>
    <source>
        <strain evidence="6 7">YC6886</strain>
    </source>
</reference>
<feature type="domain" description="HTH araC/xylS-type" evidence="5">
    <location>
        <begin position="217"/>
        <end position="315"/>
    </location>
</feature>
<evidence type="ECO:0000259" key="5">
    <source>
        <dbReference type="PROSITE" id="PS01124"/>
    </source>
</evidence>
<dbReference type="GO" id="GO:0043565">
    <property type="term" value="F:sequence-specific DNA binding"/>
    <property type="evidence" value="ECO:0007669"/>
    <property type="project" value="InterPro"/>
</dbReference>
<organism evidence="6 7">
    <name type="scientific">Haloferula luteola</name>
    <dbReference type="NCBI Taxonomy" id="595692"/>
    <lineage>
        <taxon>Bacteria</taxon>
        <taxon>Pseudomonadati</taxon>
        <taxon>Verrucomicrobiota</taxon>
        <taxon>Verrucomicrobiia</taxon>
        <taxon>Verrucomicrobiales</taxon>
        <taxon>Verrucomicrobiaceae</taxon>
        <taxon>Haloferula</taxon>
    </lineage>
</organism>
<dbReference type="Gene3D" id="2.60.120.10">
    <property type="entry name" value="Jelly Rolls"/>
    <property type="match status" value="1"/>
</dbReference>
<dbReference type="EMBL" id="JACHFD010000002">
    <property type="protein sequence ID" value="MBB5350420.1"/>
    <property type="molecule type" value="Genomic_DNA"/>
</dbReference>
<dbReference type="Pfam" id="PF02311">
    <property type="entry name" value="AraC_binding"/>
    <property type="match status" value="1"/>
</dbReference>
<dbReference type="InterPro" id="IPR018060">
    <property type="entry name" value="HTH_AraC"/>
</dbReference>
<keyword evidence="6" id="KW-0413">Isomerase</keyword>
<dbReference type="Proteomes" id="UP000557717">
    <property type="component" value="Unassembled WGS sequence"/>
</dbReference>
<proteinExistence type="predicted"/>
<keyword evidence="2" id="KW-0805">Transcription regulation</keyword>
<keyword evidence="7" id="KW-1185">Reference proteome</keyword>
<dbReference type="Pfam" id="PF12833">
    <property type="entry name" value="HTH_18"/>
    <property type="match status" value="1"/>
</dbReference>
<keyword evidence="3 6" id="KW-0238">DNA-binding</keyword>
<evidence type="ECO:0000256" key="1">
    <source>
        <dbReference type="ARBA" id="ARBA00022490"/>
    </source>
</evidence>
<name>A0A840V8Y2_9BACT</name>
<dbReference type="SMART" id="SM00342">
    <property type="entry name" value="HTH_ARAC"/>
    <property type="match status" value="1"/>
</dbReference>
<comment type="caution">
    <text evidence="6">The sequence shown here is derived from an EMBL/GenBank/DDBJ whole genome shotgun (WGS) entry which is preliminary data.</text>
</comment>
<dbReference type="SUPFAM" id="SSF46689">
    <property type="entry name" value="Homeodomain-like"/>
    <property type="match status" value="2"/>
</dbReference>
<sequence length="321" mass="36896">MARQWMGRQVTGMREFLFQIHRIDREEGNWKGWSFMEDDEGARRSHVVRADDSDHRPWLAGAPVCGLLAQHHIAHVEVLEAISPFQMMRQDLSGTFLLACVAGGGRVLVDGKWLRVDEGQACLLPPFVTHGLRAEGRAPWISCCVRYQEARDANPMVAHRSPILGEFDPDPLLHAIRGLHAECLAASVPAAMHLWLELIQGYVLRFAQPHQGDSRLWRLWEKVQSRLGDPWTLDDLADQACLSKEHLRKLCHRELGRTPMQHVTFLRMQKARELLSTTEDKVEVISRKVGFANPFTFSNTFQKWMGWRPSRMRRPFDARNI</sequence>
<dbReference type="InterPro" id="IPR009057">
    <property type="entry name" value="Homeodomain-like_sf"/>
</dbReference>
<keyword evidence="4" id="KW-0804">Transcription</keyword>
<dbReference type="GO" id="GO:0003700">
    <property type="term" value="F:DNA-binding transcription factor activity"/>
    <property type="evidence" value="ECO:0007669"/>
    <property type="project" value="InterPro"/>
</dbReference>
<evidence type="ECO:0000313" key="6">
    <source>
        <dbReference type="EMBL" id="MBB5350420.1"/>
    </source>
</evidence>
<dbReference type="PANTHER" id="PTHR46796">
    <property type="entry name" value="HTH-TYPE TRANSCRIPTIONAL ACTIVATOR RHAS-RELATED"/>
    <property type="match status" value="1"/>
</dbReference>
<evidence type="ECO:0000313" key="7">
    <source>
        <dbReference type="Proteomes" id="UP000557717"/>
    </source>
</evidence>
<dbReference type="PROSITE" id="PS01124">
    <property type="entry name" value="HTH_ARAC_FAMILY_2"/>
    <property type="match status" value="1"/>
</dbReference>
<accession>A0A840V8Y2</accession>
<dbReference type="Gene3D" id="1.10.10.60">
    <property type="entry name" value="Homeodomain-like"/>
    <property type="match status" value="1"/>
</dbReference>
<keyword evidence="1" id="KW-0963">Cytoplasm</keyword>
<dbReference type="SUPFAM" id="SSF51215">
    <property type="entry name" value="Regulatory protein AraC"/>
    <property type="match status" value="1"/>
</dbReference>
<protein>
    <submittedName>
        <fullName evidence="6">AraC-like DNA-binding protein/mannose-6-phosphate isomerase-like protein (Cupin superfamily)</fullName>
    </submittedName>
</protein>
<dbReference type="InterPro" id="IPR003313">
    <property type="entry name" value="AraC-bd"/>
</dbReference>
<dbReference type="PANTHER" id="PTHR46796:SF13">
    <property type="entry name" value="HTH-TYPE TRANSCRIPTIONAL ACTIVATOR RHAS"/>
    <property type="match status" value="1"/>
</dbReference>
<dbReference type="InterPro" id="IPR050204">
    <property type="entry name" value="AraC_XylS_family_regulators"/>
</dbReference>
<dbReference type="AlphaFoldDB" id="A0A840V8Y2"/>
<evidence type="ECO:0000256" key="3">
    <source>
        <dbReference type="ARBA" id="ARBA00023125"/>
    </source>
</evidence>
<evidence type="ECO:0000256" key="4">
    <source>
        <dbReference type="ARBA" id="ARBA00023163"/>
    </source>
</evidence>
<dbReference type="InterPro" id="IPR037923">
    <property type="entry name" value="HTH-like"/>
</dbReference>
<evidence type="ECO:0000256" key="2">
    <source>
        <dbReference type="ARBA" id="ARBA00023015"/>
    </source>
</evidence>
<gene>
    <name evidence="6" type="ORF">HNR46_000644</name>
</gene>